<accession>A0A512DXT0</accession>
<dbReference type="OrthoDB" id="4736977at2"/>
<protein>
    <recommendedName>
        <fullName evidence="4">Argininosuccinate lyase</fullName>
    </recommendedName>
</protein>
<dbReference type="Proteomes" id="UP000321523">
    <property type="component" value="Unassembled WGS sequence"/>
</dbReference>
<evidence type="ECO:0008006" key="4">
    <source>
        <dbReference type="Google" id="ProtNLM"/>
    </source>
</evidence>
<dbReference type="RefSeq" id="WP_044431511.1">
    <property type="nucleotide sequence ID" value="NZ_BJYZ01000027.1"/>
</dbReference>
<feature type="signal peptide" evidence="1">
    <location>
        <begin position="1"/>
        <end position="21"/>
    </location>
</feature>
<comment type="caution">
    <text evidence="2">The sequence shown here is derived from an EMBL/GenBank/DDBJ whole genome shotgun (WGS) entry which is preliminary data.</text>
</comment>
<sequence length="120" mass="13443">MRFILVAAAALFAVSATPAFAEGKQDFDLVNKTGYTIDKVFVSPSNSDDWEDDVLGRDVLDDGDKVHITFHRAAKSCKWDLRVVYSDAEQAEWDEFDLCEVSKITIRYNKKSGETSAVTE</sequence>
<keyword evidence="1" id="KW-0732">Signal</keyword>
<organism evidence="2 3">
    <name type="scientific">Skermanella aerolata</name>
    <dbReference type="NCBI Taxonomy" id="393310"/>
    <lineage>
        <taxon>Bacteria</taxon>
        <taxon>Pseudomonadati</taxon>
        <taxon>Pseudomonadota</taxon>
        <taxon>Alphaproteobacteria</taxon>
        <taxon>Rhodospirillales</taxon>
        <taxon>Azospirillaceae</taxon>
        <taxon>Skermanella</taxon>
    </lineage>
</organism>
<evidence type="ECO:0000313" key="2">
    <source>
        <dbReference type="EMBL" id="GEO41275.1"/>
    </source>
</evidence>
<feature type="chain" id="PRO_5021838499" description="Argininosuccinate lyase" evidence="1">
    <location>
        <begin position="22"/>
        <end position="120"/>
    </location>
</feature>
<keyword evidence="3" id="KW-1185">Reference proteome</keyword>
<dbReference type="EMBL" id="BJYZ01000027">
    <property type="protein sequence ID" value="GEO41275.1"/>
    <property type="molecule type" value="Genomic_DNA"/>
</dbReference>
<proteinExistence type="predicted"/>
<reference evidence="2 3" key="1">
    <citation type="submission" date="2019-07" db="EMBL/GenBank/DDBJ databases">
        <title>Whole genome shotgun sequence of Skermanella aerolata NBRC 106429.</title>
        <authorList>
            <person name="Hosoyama A."/>
            <person name="Uohara A."/>
            <person name="Ohji S."/>
            <person name="Ichikawa N."/>
        </authorList>
    </citation>
    <scope>NUCLEOTIDE SEQUENCE [LARGE SCALE GENOMIC DNA]</scope>
    <source>
        <strain evidence="2 3">NBRC 106429</strain>
    </source>
</reference>
<evidence type="ECO:0000313" key="3">
    <source>
        <dbReference type="Proteomes" id="UP000321523"/>
    </source>
</evidence>
<dbReference type="AlphaFoldDB" id="A0A512DXT0"/>
<gene>
    <name evidence="2" type="ORF">SAE02_54230</name>
</gene>
<evidence type="ECO:0000256" key="1">
    <source>
        <dbReference type="SAM" id="SignalP"/>
    </source>
</evidence>
<name>A0A512DXT0_9PROT</name>